<feature type="region of interest" description="Disordered" evidence="3">
    <location>
        <begin position="23"/>
        <end position="87"/>
    </location>
</feature>
<dbReference type="RefSeq" id="XP_003064763.1">
    <property type="nucleotide sequence ID" value="XM_003064717.1"/>
</dbReference>
<evidence type="ECO:0000259" key="4">
    <source>
        <dbReference type="Pfam" id="PF04755"/>
    </source>
</evidence>
<evidence type="ECO:0000256" key="2">
    <source>
        <dbReference type="ARBA" id="ARBA00022640"/>
    </source>
</evidence>
<dbReference type="OrthoDB" id="203682at2759"/>
<proteinExistence type="predicted"/>
<dbReference type="InterPro" id="IPR006843">
    <property type="entry name" value="PAP/fibrillin_dom"/>
</dbReference>
<comment type="subcellular location">
    <subcellularLocation>
        <location evidence="1">Plastid</location>
    </subcellularLocation>
</comment>
<sequence length="338" mass="35809">MRACPSVAAAASRGVVVHHATARARSSPRVVLPASSRRGVAIARAPRADASGDGVVDAPSPSPSPSPSPPPLSLAEEEEEEEDPDAEARAALTRRLMALAAASSRGQQDTRDTRASVEDVVTELEFMNPTTDPASAIDGEWTLVYANVEAFRSSPFFWAFQDAIPGGEDLANGVFKFTAGLPVAGTAGPFGAIKQIVNLESGASHLITLVPVRPRELVSEVEMKIFDPFFGALSGISGVVVSAANVRVVDEETIAVAPRTTRIRNSNVGAGLLEGASYEYSFVYHAGPDATPFLPRGLTFSSPFALFVALDRPMKVHARHVIKPLINHITSRHVARQS</sequence>
<dbReference type="KEGG" id="mpp:MICPUCDRAFT_54543"/>
<dbReference type="Proteomes" id="UP000001876">
    <property type="component" value="Unassembled WGS sequence"/>
</dbReference>
<dbReference type="GeneID" id="9690076"/>
<organism evidence="6">
    <name type="scientific">Micromonas pusilla (strain CCMP1545)</name>
    <name type="common">Picoplanktonic green alga</name>
    <dbReference type="NCBI Taxonomy" id="564608"/>
    <lineage>
        <taxon>Eukaryota</taxon>
        <taxon>Viridiplantae</taxon>
        <taxon>Chlorophyta</taxon>
        <taxon>Mamiellophyceae</taxon>
        <taxon>Mamiellales</taxon>
        <taxon>Mamiellaceae</taxon>
        <taxon>Micromonas</taxon>
    </lineage>
</organism>
<keyword evidence="6" id="KW-1185">Reference proteome</keyword>
<gene>
    <name evidence="5" type="ORF">MICPUCDRAFT_54543</name>
</gene>
<evidence type="ECO:0000313" key="6">
    <source>
        <dbReference type="Proteomes" id="UP000001876"/>
    </source>
</evidence>
<dbReference type="Pfam" id="PF04755">
    <property type="entry name" value="PAP_fibrillin"/>
    <property type="match status" value="1"/>
</dbReference>
<name>C1N9M5_MICPC</name>
<feature type="compositionally biased region" description="Pro residues" evidence="3">
    <location>
        <begin position="60"/>
        <end position="72"/>
    </location>
</feature>
<dbReference type="GO" id="GO:0009536">
    <property type="term" value="C:plastid"/>
    <property type="evidence" value="ECO:0007669"/>
    <property type="project" value="UniProtKB-SubCell"/>
</dbReference>
<protein>
    <submittedName>
        <fullName evidence="5">Predicted protein</fullName>
    </submittedName>
</protein>
<feature type="compositionally biased region" description="Acidic residues" evidence="3">
    <location>
        <begin position="75"/>
        <end position="85"/>
    </location>
</feature>
<dbReference type="AlphaFoldDB" id="C1N9M5"/>
<evidence type="ECO:0000256" key="1">
    <source>
        <dbReference type="ARBA" id="ARBA00004474"/>
    </source>
</evidence>
<evidence type="ECO:0000256" key="3">
    <source>
        <dbReference type="SAM" id="MobiDB-lite"/>
    </source>
</evidence>
<keyword evidence="2" id="KW-0934">Plastid</keyword>
<reference evidence="5 6" key="1">
    <citation type="journal article" date="2009" name="Science">
        <title>Green evolution and dynamic adaptations revealed by genomes of the marine picoeukaryotes Micromonas.</title>
        <authorList>
            <person name="Worden A.Z."/>
            <person name="Lee J.H."/>
            <person name="Mock T."/>
            <person name="Rouze P."/>
            <person name="Simmons M.P."/>
            <person name="Aerts A.L."/>
            <person name="Allen A.E."/>
            <person name="Cuvelier M.L."/>
            <person name="Derelle E."/>
            <person name="Everett M.V."/>
            <person name="Foulon E."/>
            <person name="Grimwood J."/>
            <person name="Gundlach H."/>
            <person name="Henrissat B."/>
            <person name="Napoli C."/>
            <person name="McDonald S.M."/>
            <person name="Parker M.S."/>
            <person name="Rombauts S."/>
            <person name="Salamov A."/>
            <person name="Von Dassow P."/>
            <person name="Badger J.H."/>
            <person name="Coutinho P.M."/>
            <person name="Demir E."/>
            <person name="Dubchak I."/>
            <person name="Gentemann C."/>
            <person name="Eikrem W."/>
            <person name="Gready J.E."/>
            <person name="John U."/>
            <person name="Lanier W."/>
            <person name="Lindquist E.A."/>
            <person name="Lucas S."/>
            <person name="Mayer K.F."/>
            <person name="Moreau H."/>
            <person name="Not F."/>
            <person name="Otillar R."/>
            <person name="Panaud O."/>
            <person name="Pangilinan J."/>
            <person name="Paulsen I."/>
            <person name="Piegu B."/>
            <person name="Poliakov A."/>
            <person name="Robbens S."/>
            <person name="Schmutz J."/>
            <person name="Toulza E."/>
            <person name="Wyss T."/>
            <person name="Zelensky A."/>
            <person name="Zhou K."/>
            <person name="Armbrust E.V."/>
            <person name="Bhattacharya D."/>
            <person name="Goodenough U.W."/>
            <person name="Van de Peer Y."/>
            <person name="Grigoriev I.V."/>
        </authorList>
    </citation>
    <scope>NUCLEOTIDE SEQUENCE [LARGE SCALE GENOMIC DNA]</scope>
    <source>
        <strain evidence="5 6">CCMP1545</strain>
    </source>
</reference>
<dbReference type="PANTHER" id="PTHR31906">
    <property type="entry name" value="PLASTID-LIPID-ASSOCIATED PROTEIN 4, CHLOROPLASTIC-RELATED"/>
    <property type="match status" value="1"/>
</dbReference>
<accession>C1N9M5</accession>
<dbReference type="InterPro" id="IPR039633">
    <property type="entry name" value="PAP"/>
</dbReference>
<evidence type="ECO:0000313" key="5">
    <source>
        <dbReference type="EMBL" id="EEH51097.1"/>
    </source>
</evidence>
<feature type="domain" description="Plastid lipid-associated protein/fibrillin conserved" evidence="4">
    <location>
        <begin position="92"/>
        <end position="151"/>
    </location>
</feature>
<dbReference type="EMBL" id="GG663752">
    <property type="protein sequence ID" value="EEH51097.1"/>
    <property type="molecule type" value="Genomic_DNA"/>
</dbReference>